<dbReference type="InterPro" id="IPR024654">
    <property type="entry name" value="Calcineurin-like_PHP_lpxH"/>
</dbReference>
<dbReference type="Gene3D" id="3.60.21.10">
    <property type="match status" value="1"/>
</dbReference>
<dbReference type="PANTHER" id="PTHR11124">
    <property type="entry name" value="VACUOLAR SORTING PROTEIN VPS29"/>
    <property type="match status" value="1"/>
</dbReference>
<dbReference type="GO" id="GO:0046872">
    <property type="term" value="F:metal ion binding"/>
    <property type="evidence" value="ECO:0007669"/>
    <property type="project" value="UniProtKB-KW"/>
</dbReference>
<evidence type="ECO:0000259" key="3">
    <source>
        <dbReference type="Pfam" id="PF12850"/>
    </source>
</evidence>
<dbReference type="InterPro" id="IPR041802">
    <property type="entry name" value="MPP_YfcE"/>
</dbReference>
<dbReference type="AlphaFoldDB" id="A0A9D2RWU9"/>
<feature type="domain" description="Calcineurin-like phosphoesterase" evidence="3">
    <location>
        <begin position="1"/>
        <end position="148"/>
    </location>
</feature>
<reference evidence="4" key="2">
    <citation type="submission" date="2021-04" db="EMBL/GenBank/DDBJ databases">
        <authorList>
            <person name="Gilroy R."/>
        </authorList>
    </citation>
    <scope>NUCLEOTIDE SEQUENCE</scope>
    <source>
        <strain evidence="4">ChiSjej1B19-5720</strain>
    </source>
</reference>
<evidence type="ECO:0000313" key="4">
    <source>
        <dbReference type="EMBL" id="HJB29101.1"/>
    </source>
</evidence>
<comment type="caution">
    <text evidence="4">The sequence shown here is derived from an EMBL/GenBank/DDBJ whole genome shotgun (WGS) entry which is preliminary data.</text>
</comment>
<dbReference type="EMBL" id="DWYZ01000185">
    <property type="protein sequence ID" value="HJB29101.1"/>
    <property type="molecule type" value="Genomic_DNA"/>
</dbReference>
<protein>
    <recommendedName>
        <fullName evidence="2">Phosphoesterase</fullName>
        <ecNumber evidence="2">3.1.4.-</ecNumber>
    </recommendedName>
</protein>
<proteinExistence type="inferred from homology"/>
<evidence type="ECO:0000256" key="1">
    <source>
        <dbReference type="ARBA" id="ARBA00008950"/>
    </source>
</evidence>
<comment type="similarity">
    <text evidence="1 2">Belongs to the metallophosphoesterase superfamily. YfcE family.</text>
</comment>
<dbReference type="InterPro" id="IPR000979">
    <property type="entry name" value="Phosphodiesterase_MJ0936/Vps29"/>
</dbReference>
<evidence type="ECO:0000256" key="2">
    <source>
        <dbReference type="RuleBase" id="RU362039"/>
    </source>
</evidence>
<reference evidence="4" key="1">
    <citation type="journal article" date="2021" name="PeerJ">
        <title>Extensive microbial diversity within the chicken gut microbiome revealed by metagenomics and culture.</title>
        <authorList>
            <person name="Gilroy R."/>
            <person name="Ravi A."/>
            <person name="Getino M."/>
            <person name="Pursley I."/>
            <person name="Horton D.L."/>
            <person name="Alikhan N.F."/>
            <person name="Baker D."/>
            <person name="Gharbi K."/>
            <person name="Hall N."/>
            <person name="Watson M."/>
            <person name="Adriaenssens E.M."/>
            <person name="Foster-Nyarko E."/>
            <person name="Jarju S."/>
            <person name="Secka A."/>
            <person name="Antonio M."/>
            <person name="Oren A."/>
            <person name="Chaudhuri R.R."/>
            <person name="La Ragione R."/>
            <person name="Hildebrand F."/>
            <person name="Pallen M.J."/>
        </authorList>
    </citation>
    <scope>NUCLEOTIDE SEQUENCE</scope>
    <source>
        <strain evidence="4">ChiSjej1B19-5720</strain>
    </source>
</reference>
<dbReference type="SUPFAM" id="SSF56300">
    <property type="entry name" value="Metallo-dependent phosphatases"/>
    <property type="match status" value="1"/>
</dbReference>
<dbReference type="Proteomes" id="UP000823842">
    <property type="component" value="Unassembled WGS sequence"/>
</dbReference>
<dbReference type="CDD" id="cd00841">
    <property type="entry name" value="MPP_YfcE"/>
    <property type="match status" value="1"/>
</dbReference>
<comment type="cofactor">
    <cofactor evidence="2">
        <name>a divalent metal cation</name>
        <dbReference type="ChEBI" id="CHEBI:60240"/>
    </cofactor>
</comment>
<accession>A0A9D2RWU9</accession>
<sequence length="161" mass="18320">MKVLIVSDTHGRDEKLEEAVRREAPVDMLIHCGDVEGREFYIQALAECPCCIVSGNNDFFSDLPREEEIRIGDNKILVTHGHYYGVSMDIYGIIEEARARNCQAVFFGHTHKPMILERDGVLALNPGSLSFPRQDGRRPSYAVLKTDKKGRLQAKIRYLDR</sequence>
<name>A0A9D2RWU9_9FIRM</name>
<gene>
    <name evidence="4" type="ORF">IAA06_09965</name>
</gene>
<organism evidence="4 5">
    <name type="scientific">Candidatus Blautia faecavium</name>
    <dbReference type="NCBI Taxonomy" id="2838487"/>
    <lineage>
        <taxon>Bacteria</taxon>
        <taxon>Bacillati</taxon>
        <taxon>Bacillota</taxon>
        <taxon>Clostridia</taxon>
        <taxon>Lachnospirales</taxon>
        <taxon>Lachnospiraceae</taxon>
        <taxon>Blautia</taxon>
    </lineage>
</organism>
<keyword evidence="2" id="KW-0479">Metal-binding</keyword>
<dbReference type="Pfam" id="PF12850">
    <property type="entry name" value="Metallophos_2"/>
    <property type="match status" value="1"/>
</dbReference>
<evidence type="ECO:0000313" key="5">
    <source>
        <dbReference type="Proteomes" id="UP000823842"/>
    </source>
</evidence>
<dbReference type="NCBIfam" id="TIGR00040">
    <property type="entry name" value="yfcE"/>
    <property type="match status" value="1"/>
</dbReference>
<dbReference type="GO" id="GO:0016787">
    <property type="term" value="F:hydrolase activity"/>
    <property type="evidence" value="ECO:0007669"/>
    <property type="project" value="UniProtKB-UniRule"/>
</dbReference>
<dbReference type="EC" id="3.1.4.-" evidence="2"/>
<dbReference type="InterPro" id="IPR029052">
    <property type="entry name" value="Metallo-depent_PP-like"/>
</dbReference>